<gene>
    <name evidence="1" type="ORF">CPOL0286_LOCUS13972</name>
</gene>
<accession>A0A7S4J0W0</accession>
<dbReference type="AlphaFoldDB" id="A0A7S4J0W0"/>
<proteinExistence type="predicted"/>
<reference evidence="1" key="1">
    <citation type="submission" date="2021-01" db="EMBL/GenBank/DDBJ databases">
        <authorList>
            <person name="Corre E."/>
            <person name="Pelletier E."/>
            <person name="Niang G."/>
            <person name="Scheremetjew M."/>
            <person name="Finn R."/>
            <person name="Kale V."/>
            <person name="Holt S."/>
            <person name="Cochrane G."/>
            <person name="Meng A."/>
            <person name="Brown T."/>
            <person name="Cohen L."/>
        </authorList>
    </citation>
    <scope>NUCLEOTIDE SEQUENCE</scope>
    <source>
        <strain evidence="1">UIO037</strain>
    </source>
</reference>
<name>A0A7S4J0W0_9EUKA</name>
<evidence type="ECO:0000313" key="1">
    <source>
        <dbReference type="EMBL" id="CAE2246281.1"/>
    </source>
</evidence>
<dbReference type="EMBL" id="HBKO01030669">
    <property type="protein sequence ID" value="CAE2246281.1"/>
    <property type="molecule type" value="Transcribed_RNA"/>
</dbReference>
<sequence length="117" mass="13408">MVQFADPEVRAKMGASERLAELQKMDPLDVPVEELLETITAAQAAGVEARRIERAQKKAKYATQVQTEHTEREKQEAEWHKPTLQDSFDLLNNCFGYHGFINREHNLKVLGKSMKEL</sequence>
<organism evidence="1">
    <name type="scientific">Prymnesium polylepis</name>
    <dbReference type="NCBI Taxonomy" id="72548"/>
    <lineage>
        <taxon>Eukaryota</taxon>
        <taxon>Haptista</taxon>
        <taxon>Haptophyta</taxon>
        <taxon>Prymnesiophyceae</taxon>
        <taxon>Prymnesiales</taxon>
        <taxon>Prymnesiaceae</taxon>
        <taxon>Prymnesium</taxon>
    </lineage>
</organism>
<protein>
    <submittedName>
        <fullName evidence="1">Uncharacterized protein</fullName>
    </submittedName>
</protein>